<dbReference type="EMBL" id="WTYW01000001">
    <property type="protein sequence ID" value="MXO85881.1"/>
    <property type="molecule type" value="Genomic_DNA"/>
</dbReference>
<dbReference type="RefSeq" id="WP_160682226.1">
    <property type="nucleotide sequence ID" value="NZ_WTYW01000001.1"/>
</dbReference>
<dbReference type="InterPro" id="IPR037465">
    <property type="entry name" value="YlxR"/>
</dbReference>
<feature type="compositionally biased region" description="Low complexity" evidence="1">
    <location>
        <begin position="20"/>
        <end position="32"/>
    </location>
</feature>
<dbReference type="Proteomes" id="UP000433104">
    <property type="component" value="Unassembled WGS sequence"/>
</dbReference>
<organism evidence="3 4">
    <name type="scientific">Parapontixanthobacter aurantiacus</name>
    <dbReference type="NCBI Taxonomy" id="1463599"/>
    <lineage>
        <taxon>Bacteria</taxon>
        <taxon>Pseudomonadati</taxon>
        <taxon>Pseudomonadota</taxon>
        <taxon>Alphaproteobacteria</taxon>
        <taxon>Sphingomonadales</taxon>
        <taxon>Erythrobacteraceae</taxon>
        <taxon>Parapontixanthobacter</taxon>
    </lineage>
</organism>
<dbReference type="Gene3D" id="3.30.1230.10">
    <property type="entry name" value="YlxR-like"/>
    <property type="match status" value="1"/>
</dbReference>
<dbReference type="OrthoDB" id="9799836at2"/>
<dbReference type="PANTHER" id="PTHR34215">
    <property type="entry name" value="BLL0784 PROTEIN"/>
    <property type="match status" value="1"/>
</dbReference>
<dbReference type="Pfam" id="PF04296">
    <property type="entry name" value="YlxR"/>
    <property type="match status" value="1"/>
</dbReference>
<comment type="caution">
    <text evidence="3">The sequence shown here is derived from an EMBL/GenBank/DDBJ whole genome shotgun (WGS) entry which is preliminary data.</text>
</comment>
<evidence type="ECO:0000256" key="1">
    <source>
        <dbReference type="SAM" id="MobiDB-lite"/>
    </source>
</evidence>
<accession>A0A844ZBG5</accession>
<dbReference type="AlphaFoldDB" id="A0A844ZBG5"/>
<sequence>MRTPPNERLNPDIAGPDKTPAASADARPNAARVSRRHAGSEPERRCILTGATAGRSVLVRLAVSPAGLVLPDAQGKAPGRGAWISVSRAALEESLRNGKLRGGLLRAFKGGPKDIKLEIPDNLADRVEQALTRSLLDRLGLELRCGNAVLGTQRIDKAARQGKVALLLHAADASEDGRRALDQAWRVGSDEEGSGKRGRDLPLDRTALSVALGRDNVVHLALVDRQAAWRVEESLARLQNFQGATAPRGRQDGVAAPAGRDEDDLKD</sequence>
<feature type="region of interest" description="Disordered" evidence="1">
    <location>
        <begin position="240"/>
        <end position="267"/>
    </location>
</feature>
<dbReference type="SUPFAM" id="SSF64376">
    <property type="entry name" value="YlxR-like"/>
    <property type="match status" value="1"/>
</dbReference>
<dbReference type="InterPro" id="IPR035931">
    <property type="entry name" value="YlxR-like_sf"/>
</dbReference>
<protein>
    <submittedName>
        <fullName evidence="3">DUF448 domain-containing protein</fullName>
    </submittedName>
</protein>
<name>A0A844ZBG5_9SPHN</name>
<dbReference type="InterPro" id="IPR029064">
    <property type="entry name" value="Ribosomal_eL30-like_sf"/>
</dbReference>
<dbReference type="Gene3D" id="3.30.1330.30">
    <property type="match status" value="1"/>
</dbReference>
<dbReference type="SUPFAM" id="SSF55315">
    <property type="entry name" value="L30e-like"/>
    <property type="match status" value="1"/>
</dbReference>
<dbReference type="InterPro" id="IPR007393">
    <property type="entry name" value="YlxR_dom"/>
</dbReference>
<gene>
    <name evidence="3" type="ORF">GRI38_07525</name>
</gene>
<feature type="region of interest" description="Disordered" evidence="1">
    <location>
        <begin position="1"/>
        <end position="44"/>
    </location>
</feature>
<proteinExistence type="predicted"/>
<evidence type="ECO:0000313" key="4">
    <source>
        <dbReference type="Proteomes" id="UP000433104"/>
    </source>
</evidence>
<evidence type="ECO:0000313" key="3">
    <source>
        <dbReference type="EMBL" id="MXO85881.1"/>
    </source>
</evidence>
<dbReference type="PANTHER" id="PTHR34215:SF1">
    <property type="entry name" value="YLXR DOMAIN-CONTAINING PROTEIN"/>
    <property type="match status" value="1"/>
</dbReference>
<keyword evidence="4" id="KW-1185">Reference proteome</keyword>
<evidence type="ECO:0000259" key="2">
    <source>
        <dbReference type="Pfam" id="PF04296"/>
    </source>
</evidence>
<feature type="domain" description="YlxR" evidence="2">
    <location>
        <begin position="44"/>
        <end position="102"/>
    </location>
</feature>
<reference evidence="3 4" key="1">
    <citation type="submission" date="2019-12" db="EMBL/GenBank/DDBJ databases">
        <title>Genomic-based taxomic classification of the family Erythrobacteraceae.</title>
        <authorList>
            <person name="Xu L."/>
        </authorList>
    </citation>
    <scope>NUCLEOTIDE SEQUENCE [LARGE SCALE GENOMIC DNA]</scope>
    <source>
        <strain evidence="3 4">MCCC 1A09962</strain>
    </source>
</reference>